<dbReference type="AlphaFoldDB" id="A0A859CSZ4"/>
<gene>
    <name evidence="2" type="ORF">MP3633_0562</name>
</gene>
<accession>A0A859CSZ4</accession>
<organism evidence="2 3">
    <name type="scientific">Marinomonas primoryensis</name>
    <dbReference type="NCBI Taxonomy" id="178399"/>
    <lineage>
        <taxon>Bacteria</taxon>
        <taxon>Pseudomonadati</taxon>
        <taxon>Pseudomonadota</taxon>
        <taxon>Gammaproteobacteria</taxon>
        <taxon>Oceanospirillales</taxon>
        <taxon>Oceanospirillaceae</taxon>
        <taxon>Marinomonas</taxon>
    </lineage>
</organism>
<proteinExistence type="predicted"/>
<dbReference type="EMBL" id="CP054301">
    <property type="protein sequence ID" value="QKK79298.1"/>
    <property type="molecule type" value="Genomic_DNA"/>
</dbReference>
<sequence length="41" mass="4879">MNGNPVKVLITILINYYCFLLYPDKHQYKKASNKMKKPLLH</sequence>
<keyword evidence="1" id="KW-0812">Transmembrane</keyword>
<keyword evidence="1" id="KW-0472">Membrane</keyword>
<name>A0A859CSZ4_9GAMM</name>
<reference evidence="2 3" key="1">
    <citation type="submission" date="2020-06" db="EMBL/GenBank/DDBJ databases">
        <authorList>
            <person name="Voronona O.L."/>
            <person name="Aksenova E.I."/>
            <person name="Kunda M.S."/>
            <person name="Semenov A.N."/>
            <person name="Ryzhova N."/>
        </authorList>
    </citation>
    <scope>NUCLEOTIDE SEQUENCE [LARGE SCALE GENOMIC DNA]</scope>
    <source>
        <strain evidence="2 3">MPKMM3633</strain>
    </source>
</reference>
<evidence type="ECO:0000313" key="3">
    <source>
        <dbReference type="Proteomes" id="UP000509371"/>
    </source>
</evidence>
<keyword evidence="1" id="KW-1133">Transmembrane helix</keyword>
<dbReference type="Proteomes" id="UP000509371">
    <property type="component" value="Chromosome"/>
</dbReference>
<feature type="transmembrane region" description="Helical" evidence="1">
    <location>
        <begin position="6"/>
        <end position="22"/>
    </location>
</feature>
<dbReference type="KEGG" id="mpri:MP3633_0562"/>
<protein>
    <submittedName>
        <fullName evidence="2">Putative membrane protein</fullName>
    </submittedName>
</protein>
<evidence type="ECO:0000256" key="1">
    <source>
        <dbReference type="SAM" id="Phobius"/>
    </source>
</evidence>
<evidence type="ECO:0000313" key="2">
    <source>
        <dbReference type="EMBL" id="QKK79298.1"/>
    </source>
</evidence>